<gene>
    <name evidence="3" type="ORF">ACFQ1M_16235</name>
</gene>
<feature type="domain" description="CusB-like beta-barrel" evidence="2">
    <location>
        <begin position="226"/>
        <end position="297"/>
    </location>
</feature>
<dbReference type="SUPFAM" id="SSF111369">
    <property type="entry name" value="HlyD-like secretion proteins"/>
    <property type="match status" value="1"/>
</dbReference>
<feature type="domain" description="Multidrug resistance protein MdtA-like barrel-sandwich hybrid" evidence="1">
    <location>
        <begin position="67"/>
        <end position="215"/>
    </location>
</feature>
<evidence type="ECO:0000313" key="4">
    <source>
        <dbReference type="Proteomes" id="UP001596978"/>
    </source>
</evidence>
<reference evidence="4" key="1">
    <citation type="journal article" date="2019" name="Int. J. Syst. Evol. Microbiol.">
        <title>The Global Catalogue of Microorganisms (GCM) 10K type strain sequencing project: providing services to taxonomists for standard genome sequencing and annotation.</title>
        <authorList>
            <consortium name="The Broad Institute Genomics Platform"/>
            <consortium name="The Broad Institute Genome Sequencing Center for Infectious Disease"/>
            <person name="Wu L."/>
            <person name="Ma J."/>
        </authorList>
    </citation>
    <scope>NUCLEOTIDE SEQUENCE [LARGE SCALE GENOMIC DNA]</scope>
    <source>
        <strain evidence="4">CCUG 62952</strain>
    </source>
</reference>
<dbReference type="Pfam" id="PF25954">
    <property type="entry name" value="Beta-barrel_RND_2"/>
    <property type="match status" value="1"/>
</dbReference>
<keyword evidence="4" id="KW-1185">Reference proteome</keyword>
<dbReference type="RefSeq" id="WP_386410109.1">
    <property type="nucleotide sequence ID" value="NZ_JBHTJH010000017.1"/>
</dbReference>
<dbReference type="InterPro" id="IPR058792">
    <property type="entry name" value="Beta-barrel_RND_2"/>
</dbReference>
<evidence type="ECO:0000259" key="1">
    <source>
        <dbReference type="Pfam" id="PF25917"/>
    </source>
</evidence>
<dbReference type="EMBL" id="JBHTJH010000017">
    <property type="protein sequence ID" value="MFD0863765.1"/>
    <property type="molecule type" value="Genomic_DNA"/>
</dbReference>
<dbReference type="Gene3D" id="2.40.50.100">
    <property type="match status" value="1"/>
</dbReference>
<dbReference type="Gene3D" id="1.10.287.470">
    <property type="entry name" value="Helix hairpin bin"/>
    <property type="match status" value="1"/>
</dbReference>
<name>A0ABW3D117_9FLAO</name>
<dbReference type="Pfam" id="PF25917">
    <property type="entry name" value="BSH_RND"/>
    <property type="match status" value="1"/>
</dbReference>
<proteinExistence type="predicted"/>
<sequence length="385" mass="43187">MRKFFMAFLGLALIAGSIFMAYKIVSNKKKPKPRLNKVVKTVFVQESQNGNIPIIINANGNLSAQRRIELYSEVSGIFKNTGKPFKAGQFYRKGEVLVRIDATEYYANVQSAKSNFYNLLTSIMPDLQIDYPEAYPKWQDYLNRFDMNAPLRPLPEAASEREKYFITGRNIYTTYFNIENLQERLSKFTIRAPFDGILTLASVTEGTLIRNAQKLGEFIDPSVYELEVAVPAAYANMLEIGKGVTLKTIEGDKTYNGKVIRVNASVDRASQTVRAFVEVRGTGLKEGMYLEANLKAKEEPNAIEIARNLLQDNNEVFVVKNDTILNTIQVQPVYFSDKTVVLKGVPDGVKLVSKPVLGAYPGMQVQIFKSEEKASKDSLNANAIQ</sequence>
<dbReference type="PANTHER" id="PTHR30469:SF15">
    <property type="entry name" value="HLYD FAMILY OF SECRETION PROTEINS"/>
    <property type="match status" value="1"/>
</dbReference>
<accession>A0ABW3D117</accession>
<evidence type="ECO:0000313" key="3">
    <source>
        <dbReference type="EMBL" id="MFD0863765.1"/>
    </source>
</evidence>
<dbReference type="PANTHER" id="PTHR30469">
    <property type="entry name" value="MULTIDRUG RESISTANCE PROTEIN MDTA"/>
    <property type="match status" value="1"/>
</dbReference>
<comment type="caution">
    <text evidence="3">The sequence shown here is derived from an EMBL/GenBank/DDBJ whole genome shotgun (WGS) entry which is preliminary data.</text>
</comment>
<dbReference type="Proteomes" id="UP001596978">
    <property type="component" value="Unassembled WGS sequence"/>
</dbReference>
<organism evidence="3 4">
    <name type="scientific">Sungkyunkwania multivorans</name>
    <dbReference type="NCBI Taxonomy" id="1173618"/>
    <lineage>
        <taxon>Bacteria</taxon>
        <taxon>Pseudomonadati</taxon>
        <taxon>Bacteroidota</taxon>
        <taxon>Flavobacteriia</taxon>
        <taxon>Flavobacteriales</taxon>
        <taxon>Flavobacteriaceae</taxon>
        <taxon>Sungkyunkwania</taxon>
    </lineage>
</organism>
<dbReference type="Gene3D" id="2.40.30.170">
    <property type="match status" value="1"/>
</dbReference>
<evidence type="ECO:0000259" key="2">
    <source>
        <dbReference type="Pfam" id="PF25954"/>
    </source>
</evidence>
<dbReference type="InterPro" id="IPR058625">
    <property type="entry name" value="MdtA-like_BSH"/>
</dbReference>
<protein>
    <submittedName>
        <fullName evidence="3">Efflux RND transporter periplasmic adaptor subunit</fullName>
    </submittedName>
</protein>